<evidence type="ECO:0000256" key="1">
    <source>
        <dbReference type="SAM" id="Phobius"/>
    </source>
</evidence>
<dbReference type="EMBL" id="JACJSG010000078">
    <property type="protein sequence ID" value="MBD2505290.1"/>
    <property type="molecule type" value="Genomic_DNA"/>
</dbReference>
<keyword evidence="1" id="KW-0472">Membrane</keyword>
<evidence type="ECO:0000313" key="2">
    <source>
        <dbReference type="EMBL" id="MBD2505290.1"/>
    </source>
</evidence>
<keyword evidence="1" id="KW-1133">Transmembrane helix</keyword>
<dbReference type="RefSeq" id="WP_190479952.1">
    <property type="nucleotide sequence ID" value="NZ_JACJSG010000078.1"/>
</dbReference>
<evidence type="ECO:0008006" key="4">
    <source>
        <dbReference type="Google" id="ProtNLM"/>
    </source>
</evidence>
<sequence length="298" mass="35355">MPEVLEKVQQILPPIPNPPNKPVKPMPEPQPFNTGWLIAISIIGTFISLLNQSVSLLIFTISLAFIIGAFQYYSYPTRKNDYFNQIRNYEQEDKKYQIEMIDYNQSIKIIRSDENIKKYRESILKNPTLINTGKPDQIKNDVTRGVGETRFEPYIKKYFVGKIYTKKSFTIEDFSYPYTPDFCYIDDKLCIDIEIDEPYFKKQSNGLYYPYHEYDSYKECQRNQFFIDLNWIVIRFAEEQVIRYPEQCCKEIAKVIFNITYQAIPDSLVKIPDLEPIPRWTKSQAKEMIASKYRDTYL</sequence>
<dbReference type="Gene3D" id="3.40.960.10">
    <property type="entry name" value="VSR Endonuclease"/>
    <property type="match status" value="1"/>
</dbReference>
<organism evidence="2 3">
    <name type="scientific">Anabaena azotica FACHB-119</name>
    <dbReference type="NCBI Taxonomy" id="947527"/>
    <lineage>
        <taxon>Bacteria</taxon>
        <taxon>Bacillati</taxon>
        <taxon>Cyanobacteriota</taxon>
        <taxon>Cyanophyceae</taxon>
        <taxon>Nostocales</taxon>
        <taxon>Nostocaceae</taxon>
        <taxon>Anabaena</taxon>
        <taxon>Anabaena azotica</taxon>
    </lineage>
</organism>
<comment type="caution">
    <text evidence="2">The sequence shown here is derived from an EMBL/GenBank/DDBJ whole genome shotgun (WGS) entry which is preliminary data.</text>
</comment>
<protein>
    <recommendedName>
        <fullName evidence="4">DUF559 domain-containing protein</fullName>
    </recommendedName>
</protein>
<name>A0ABR8DDH6_9NOST</name>
<dbReference type="Proteomes" id="UP000661112">
    <property type="component" value="Unassembled WGS sequence"/>
</dbReference>
<gene>
    <name evidence="2" type="ORF">H6G83_32615</name>
</gene>
<proteinExistence type="predicted"/>
<reference evidence="2 3" key="1">
    <citation type="journal article" date="2020" name="ISME J.">
        <title>Comparative genomics reveals insights into cyanobacterial evolution and habitat adaptation.</title>
        <authorList>
            <person name="Chen M.Y."/>
            <person name="Teng W.K."/>
            <person name="Zhao L."/>
            <person name="Hu C.X."/>
            <person name="Zhou Y.K."/>
            <person name="Han B.P."/>
            <person name="Song L.R."/>
            <person name="Shu W.S."/>
        </authorList>
    </citation>
    <scope>NUCLEOTIDE SEQUENCE [LARGE SCALE GENOMIC DNA]</scope>
    <source>
        <strain evidence="2 3">FACHB-119</strain>
    </source>
</reference>
<keyword evidence="3" id="KW-1185">Reference proteome</keyword>
<feature type="transmembrane region" description="Helical" evidence="1">
    <location>
        <begin position="56"/>
        <end position="75"/>
    </location>
</feature>
<feature type="transmembrane region" description="Helical" evidence="1">
    <location>
        <begin position="31"/>
        <end position="50"/>
    </location>
</feature>
<evidence type="ECO:0000313" key="3">
    <source>
        <dbReference type="Proteomes" id="UP000661112"/>
    </source>
</evidence>
<keyword evidence="1" id="KW-0812">Transmembrane</keyword>
<accession>A0ABR8DDH6</accession>